<dbReference type="InterPro" id="IPR006016">
    <property type="entry name" value="UspA"/>
</dbReference>
<reference evidence="4 5" key="1">
    <citation type="submission" date="2016-10" db="EMBL/GenBank/DDBJ databases">
        <authorList>
            <person name="de Groot N.N."/>
        </authorList>
    </citation>
    <scope>NUCLEOTIDE SEQUENCE [LARGE SCALE GENOMIC DNA]</scope>
    <source>
        <strain evidence="4 5">DSM 44215</strain>
    </source>
</reference>
<dbReference type="InterPro" id="IPR014729">
    <property type="entry name" value="Rossmann-like_a/b/a_fold"/>
</dbReference>
<accession>A0A1H2L083</accession>
<dbReference type="PRINTS" id="PR01438">
    <property type="entry name" value="UNVRSLSTRESS"/>
</dbReference>
<dbReference type="Proteomes" id="UP000183180">
    <property type="component" value="Unassembled WGS sequence"/>
</dbReference>
<dbReference type="STRING" id="158898.SAMN04488548_1344173"/>
<name>A0A1H2L083_9ACTN</name>
<dbReference type="CDD" id="cd23659">
    <property type="entry name" value="USP_At3g01520-like"/>
    <property type="match status" value="1"/>
</dbReference>
<dbReference type="PANTHER" id="PTHR46268">
    <property type="entry name" value="STRESS RESPONSE PROTEIN NHAX"/>
    <property type="match status" value="1"/>
</dbReference>
<dbReference type="OrthoDB" id="3473874at2"/>
<dbReference type="InterPro" id="IPR006015">
    <property type="entry name" value="Universal_stress_UspA"/>
</dbReference>
<dbReference type="RefSeq" id="WP_074852624.1">
    <property type="nucleotide sequence ID" value="NZ_FNLM01000034.1"/>
</dbReference>
<evidence type="ECO:0000256" key="1">
    <source>
        <dbReference type="ARBA" id="ARBA00008791"/>
    </source>
</evidence>
<dbReference type="AlphaFoldDB" id="A0A1H2L083"/>
<dbReference type="Pfam" id="PF00582">
    <property type="entry name" value="Usp"/>
    <property type="match status" value="1"/>
</dbReference>
<evidence type="ECO:0000313" key="4">
    <source>
        <dbReference type="EMBL" id="SDU74467.1"/>
    </source>
</evidence>
<evidence type="ECO:0000313" key="5">
    <source>
        <dbReference type="Proteomes" id="UP000183180"/>
    </source>
</evidence>
<dbReference type="PANTHER" id="PTHR46268:SF6">
    <property type="entry name" value="UNIVERSAL STRESS PROTEIN UP12"/>
    <property type="match status" value="1"/>
</dbReference>
<dbReference type="SUPFAM" id="SSF52402">
    <property type="entry name" value="Adenine nucleotide alpha hydrolases-like"/>
    <property type="match status" value="1"/>
</dbReference>
<comment type="similarity">
    <text evidence="1">Belongs to the universal stress protein A family.</text>
</comment>
<dbReference type="EMBL" id="FNLM01000034">
    <property type="protein sequence ID" value="SDU74467.1"/>
    <property type="molecule type" value="Genomic_DNA"/>
</dbReference>
<evidence type="ECO:0000259" key="3">
    <source>
        <dbReference type="Pfam" id="PF00582"/>
    </source>
</evidence>
<organism evidence="4 5">
    <name type="scientific">Gordonia westfalica</name>
    <dbReference type="NCBI Taxonomy" id="158898"/>
    <lineage>
        <taxon>Bacteria</taxon>
        <taxon>Bacillati</taxon>
        <taxon>Actinomycetota</taxon>
        <taxon>Actinomycetes</taxon>
        <taxon>Mycobacteriales</taxon>
        <taxon>Gordoniaceae</taxon>
        <taxon>Gordonia</taxon>
    </lineage>
</organism>
<dbReference type="Gene3D" id="3.40.50.620">
    <property type="entry name" value="HUPs"/>
    <property type="match status" value="1"/>
</dbReference>
<evidence type="ECO:0000256" key="2">
    <source>
        <dbReference type="SAM" id="MobiDB-lite"/>
    </source>
</evidence>
<feature type="domain" description="UspA" evidence="3">
    <location>
        <begin position="24"/>
        <end position="174"/>
    </location>
</feature>
<protein>
    <submittedName>
        <fullName evidence="4">Nucleotide-binding universal stress protein, UspA family</fullName>
    </submittedName>
</protein>
<gene>
    <name evidence="4" type="ORF">SAMN04488548_1344173</name>
</gene>
<sequence length="185" mass="19380">MDVGSISAGSATAPSGRGDNRARQTLMIAYDGSPNADRAIRYAGHFLRAESAVVVTAWQPGGMTPARLSTLAGGMQPFVDTQLDAGVDRALEDEAARMNERGVALARESGLSARGTLVEVESTVWGALVAAAEALDVDLLVTGTRGASGLKALLRSSVAERVLKHCHRPVFIVPAKCEQQPQVTL</sequence>
<proteinExistence type="inferred from homology"/>
<feature type="region of interest" description="Disordered" evidence="2">
    <location>
        <begin position="1"/>
        <end position="20"/>
    </location>
</feature>